<evidence type="ECO:0000313" key="4">
    <source>
        <dbReference type="Proteomes" id="UP000036780"/>
    </source>
</evidence>
<evidence type="ECO:0000259" key="2">
    <source>
        <dbReference type="Pfam" id="PF13556"/>
    </source>
</evidence>
<sequence>MKIQDALLIGGLARGKVIAGEKGISRDITAIEVMEVPEVMSWVTPGVLVVTTFYSIKDLPNRQVEIVQALIHQKAAGIVIKLGRFITSIPIEIIHLADQHNFPIVTIPKDVTYISVLTPLYEKLYLEKQQKTVELQHPLYEIEQSSFSSLPEALNRIAEIVNSPVYIEDLDGRLLYVAALFHADGWRRSTSLFSKPYYSDYIKEVTRWENDVLTNKYAVFYKTGLRRKILLPLIWKNSLFAILHISYTDKELFQGVSPNHLNNVANKLSQLFISDQLYLQKNRQDDLEAIEQFLLHLDDINATKTAIIVNFYGNWLKLTNYPKHQVIDYSSLIRKELYGLVNQLTTCENFIFEKYNKFYLFLYCKEKTYGQIVAQWNEMIERFNGEDSWNFTRVAISPSIKTPTSFEEHVHTVTKTMEIGLKIKPEHTVYTHDKLGIYEILLQLTSDLFARRYTQNVLFPLLQEDNDLMETLQMYLNENGNVSKASEKLFIHRRTLNYRIQKIEQLLNMDLNDADNRFILKFCLMIKDLI</sequence>
<reference evidence="4" key="1">
    <citation type="submission" date="2015-07" db="EMBL/GenBank/DDBJ databases">
        <title>Fjat-10053 dsm26.</title>
        <authorList>
            <person name="Liu B."/>
            <person name="Wang J."/>
            <person name="Zhu Y."/>
            <person name="Liu G."/>
            <person name="Chen Q."/>
            <person name="Chen Z."/>
            <person name="Lan J."/>
            <person name="Che J."/>
            <person name="Ge C."/>
            <person name="Shi H."/>
            <person name="Pan Z."/>
            <person name="Liu X."/>
        </authorList>
    </citation>
    <scope>NUCLEOTIDE SEQUENCE [LARGE SCALE GENOMIC DNA]</scope>
    <source>
        <strain evidence="4">DSM 26</strain>
    </source>
</reference>
<comment type="caution">
    <text evidence="3">The sequence shown here is derived from an EMBL/GenBank/DDBJ whole genome shotgun (WGS) entry which is preliminary data.</text>
</comment>
<evidence type="ECO:0000259" key="1">
    <source>
        <dbReference type="Pfam" id="PF07905"/>
    </source>
</evidence>
<protein>
    <recommendedName>
        <fullName evidence="5">PucR family transcriptional regulator</fullName>
    </recommendedName>
</protein>
<dbReference type="InterPro" id="IPR051448">
    <property type="entry name" value="CdaR-like_regulators"/>
</dbReference>
<feature type="domain" description="PucR C-terminal helix-turn-helix" evidence="2">
    <location>
        <begin position="468"/>
        <end position="524"/>
    </location>
</feature>
<name>A0A0L0QLI5_VIRPA</name>
<dbReference type="EMBL" id="LGTO01000007">
    <property type="protein sequence ID" value="KNE19485.1"/>
    <property type="molecule type" value="Genomic_DNA"/>
</dbReference>
<dbReference type="OrthoDB" id="9792148at2"/>
<dbReference type="Pfam" id="PF07905">
    <property type="entry name" value="PucR"/>
    <property type="match status" value="1"/>
</dbReference>
<dbReference type="InterPro" id="IPR012914">
    <property type="entry name" value="PucR_dom"/>
</dbReference>
<feature type="domain" description="Purine catabolism PurC-like" evidence="1">
    <location>
        <begin position="12"/>
        <end position="122"/>
    </location>
</feature>
<organism evidence="3 4">
    <name type="scientific">Virgibacillus pantothenticus</name>
    <dbReference type="NCBI Taxonomy" id="1473"/>
    <lineage>
        <taxon>Bacteria</taxon>
        <taxon>Bacillati</taxon>
        <taxon>Bacillota</taxon>
        <taxon>Bacilli</taxon>
        <taxon>Bacillales</taxon>
        <taxon>Bacillaceae</taxon>
        <taxon>Virgibacillus</taxon>
    </lineage>
</organism>
<evidence type="ECO:0008006" key="5">
    <source>
        <dbReference type="Google" id="ProtNLM"/>
    </source>
</evidence>
<keyword evidence="4" id="KW-1185">Reference proteome</keyword>
<dbReference type="GeneID" id="66871506"/>
<dbReference type="Proteomes" id="UP000036780">
    <property type="component" value="Unassembled WGS sequence"/>
</dbReference>
<gene>
    <name evidence="3" type="ORF">AFK71_13445</name>
</gene>
<accession>A0A0L0QLI5</accession>
<dbReference type="PATRIC" id="fig|1473.5.peg.1293"/>
<dbReference type="RefSeq" id="WP_050352021.1">
    <property type="nucleotide sequence ID" value="NZ_CP073011.1"/>
</dbReference>
<proteinExistence type="predicted"/>
<dbReference type="Pfam" id="PF13556">
    <property type="entry name" value="HTH_30"/>
    <property type="match status" value="1"/>
</dbReference>
<dbReference type="InterPro" id="IPR025736">
    <property type="entry name" value="PucR_C-HTH_dom"/>
</dbReference>
<dbReference type="PANTHER" id="PTHR33744:SF1">
    <property type="entry name" value="DNA-BINDING TRANSCRIPTIONAL ACTIVATOR ADER"/>
    <property type="match status" value="1"/>
</dbReference>
<dbReference type="InterPro" id="IPR042070">
    <property type="entry name" value="PucR_C-HTH_sf"/>
</dbReference>
<dbReference type="PANTHER" id="PTHR33744">
    <property type="entry name" value="CARBOHYDRATE DIACID REGULATOR"/>
    <property type="match status" value="1"/>
</dbReference>
<evidence type="ECO:0000313" key="3">
    <source>
        <dbReference type="EMBL" id="KNE19485.1"/>
    </source>
</evidence>
<dbReference type="Gene3D" id="1.10.10.2840">
    <property type="entry name" value="PucR C-terminal helix-turn-helix domain"/>
    <property type="match status" value="1"/>
</dbReference>
<dbReference type="AlphaFoldDB" id="A0A0L0QLI5"/>